<gene>
    <name evidence="2" type="primary">HaOG215082</name>
    <name evidence="2" type="ORF">B5X24_HaOG215082</name>
</gene>
<dbReference type="OrthoDB" id="1678912at2759"/>
<feature type="domain" description="Lysine-specific demethylase-like" evidence="1">
    <location>
        <begin position="59"/>
        <end position="162"/>
    </location>
</feature>
<dbReference type="Pfam" id="PF08429">
    <property type="entry name" value="PLU-1"/>
    <property type="match status" value="1"/>
</dbReference>
<evidence type="ECO:0000313" key="2">
    <source>
        <dbReference type="EMBL" id="PZC70690.1"/>
    </source>
</evidence>
<organism evidence="2 3">
    <name type="scientific">Helicoverpa armigera</name>
    <name type="common">Cotton bollworm</name>
    <name type="synonym">Heliothis armigera</name>
    <dbReference type="NCBI Taxonomy" id="29058"/>
    <lineage>
        <taxon>Eukaryota</taxon>
        <taxon>Metazoa</taxon>
        <taxon>Ecdysozoa</taxon>
        <taxon>Arthropoda</taxon>
        <taxon>Hexapoda</taxon>
        <taxon>Insecta</taxon>
        <taxon>Pterygota</taxon>
        <taxon>Neoptera</taxon>
        <taxon>Endopterygota</taxon>
        <taxon>Lepidoptera</taxon>
        <taxon>Glossata</taxon>
        <taxon>Ditrysia</taxon>
        <taxon>Noctuoidea</taxon>
        <taxon>Noctuidae</taxon>
        <taxon>Heliothinae</taxon>
        <taxon>Helicoverpa</taxon>
    </lineage>
</organism>
<reference evidence="2 3" key="1">
    <citation type="journal article" date="2017" name="BMC Biol.">
        <title>Genomic innovations, transcriptional plasticity and gene loss underlying the evolution and divergence of two highly polyphagous and invasive Helicoverpa pest species.</title>
        <authorList>
            <person name="Pearce S.L."/>
            <person name="Clarke D.F."/>
            <person name="East P.D."/>
            <person name="Elfekih S."/>
            <person name="Gordon K.H."/>
            <person name="Jermiin L.S."/>
            <person name="McGaughran A."/>
            <person name="Oakeshott J.G."/>
            <person name="Papanikolaou A."/>
            <person name="Perera O.P."/>
            <person name="Rane R.V."/>
            <person name="Richards S."/>
            <person name="Tay W.T."/>
            <person name="Walsh T.K."/>
            <person name="Anderson A."/>
            <person name="Anderson C.J."/>
            <person name="Asgari S."/>
            <person name="Board P.G."/>
            <person name="Bretschneider A."/>
            <person name="Campbell P.M."/>
            <person name="Chertemps T."/>
            <person name="Christeller J.T."/>
            <person name="Coppin C.W."/>
            <person name="Downes S.J."/>
            <person name="Duan G."/>
            <person name="Farnsworth C.A."/>
            <person name="Good R.T."/>
            <person name="Han L.B."/>
            <person name="Han Y.C."/>
            <person name="Hatje K."/>
            <person name="Horne I."/>
            <person name="Huang Y.P."/>
            <person name="Hughes D.S."/>
            <person name="Jacquin-Joly E."/>
            <person name="James W."/>
            <person name="Jhangiani S."/>
            <person name="Kollmar M."/>
            <person name="Kuwar S.S."/>
            <person name="Li S."/>
            <person name="Liu N.Y."/>
            <person name="Maibeche M.T."/>
            <person name="Miller J.R."/>
            <person name="Montagne N."/>
            <person name="Perry T."/>
            <person name="Qu J."/>
            <person name="Song S.V."/>
            <person name="Sutton G.G."/>
            <person name="Vogel H."/>
            <person name="Walenz B.P."/>
            <person name="Xu W."/>
            <person name="Zhang H.J."/>
            <person name="Zou Z."/>
            <person name="Batterham P."/>
            <person name="Edwards O.R."/>
            <person name="Feyereisen R."/>
            <person name="Gibbs R.A."/>
            <person name="Heckel D.G."/>
            <person name="McGrath A."/>
            <person name="Robin C."/>
            <person name="Scherer S.E."/>
            <person name="Worley K.C."/>
            <person name="Wu Y.D."/>
        </authorList>
    </citation>
    <scope>NUCLEOTIDE SEQUENCE [LARGE SCALE GENOMIC DNA]</scope>
    <source>
        <strain evidence="2">Harm_GR_Male_#8</strain>
        <tissue evidence="2">Whole organism</tissue>
    </source>
</reference>
<dbReference type="EMBL" id="KZ150491">
    <property type="protein sequence ID" value="PZC70690.1"/>
    <property type="molecule type" value="Genomic_DNA"/>
</dbReference>
<accession>A0A2W1BCQ5</accession>
<evidence type="ECO:0000313" key="3">
    <source>
        <dbReference type="Proteomes" id="UP000249218"/>
    </source>
</evidence>
<sequence>MASKADFGHSDCSHIRSASGGHVIVHEHLRWYRFIYRYTLDELPAMLEKLKKKSEQFREWAEAVQNALDPDTPKTCDLDGLRAHLKRAHDLKMHKTELVRALETAIEDAEKCASVIAQLDLNKMRTRTRQHDPKYRLTIHELTLFAAEIDGLACVLPEGNTYINIALRIPPYRLNHPPSLFPTMLVMAASLTGFS</sequence>
<dbReference type="AlphaFoldDB" id="A0A2W1BCQ5"/>
<protein>
    <recommendedName>
        <fullName evidence="1">Lysine-specific demethylase-like domain-containing protein</fullName>
    </recommendedName>
</protein>
<keyword evidence="3" id="KW-1185">Reference proteome</keyword>
<name>A0A2W1BCQ5_HELAM</name>
<dbReference type="InterPro" id="IPR013637">
    <property type="entry name" value="Lys_sp_deMease-like_dom"/>
</dbReference>
<proteinExistence type="predicted"/>
<evidence type="ECO:0000259" key="1">
    <source>
        <dbReference type="Pfam" id="PF08429"/>
    </source>
</evidence>
<dbReference type="Proteomes" id="UP000249218">
    <property type="component" value="Unassembled WGS sequence"/>
</dbReference>